<feature type="region of interest" description="Disordered" evidence="1">
    <location>
        <begin position="57"/>
        <end position="82"/>
    </location>
</feature>
<dbReference type="EMBL" id="JAINUF010000020">
    <property type="protein sequence ID" value="KAJ8336064.1"/>
    <property type="molecule type" value="Genomic_DNA"/>
</dbReference>
<name>A0A9Q1EC31_SYNKA</name>
<evidence type="ECO:0000313" key="3">
    <source>
        <dbReference type="Proteomes" id="UP001152622"/>
    </source>
</evidence>
<sequence length="82" mass="8576">MGAHYICFQNSWEMLYIPLCTVAGLPGDGEGNAKHQKEGSDGKSCGPWCLGGGAVSTPMTGVQNKPRTLLTSRSTSPLPLPA</sequence>
<evidence type="ECO:0000313" key="2">
    <source>
        <dbReference type="EMBL" id="KAJ8336064.1"/>
    </source>
</evidence>
<reference evidence="2" key="1">
    <citation type="journal article" date="2023" name="Science">
        <title>Genome structures resolve the early diversification of teleost fishes.</title>
        <authorList>
            <person name="Parey E."/>
            <person name="Louis A."/>
            <person name="Montfort J."/>
            <person name="Bouchez O."/>
            <person name="Roques C."/>
            <person name="Iampietro C."/>
            <person name="Lluch J."/>
            <person name="Castinel A."/>
            <person name="Donnadieu C."/>
            <person name="Desvignes T."/>
            <person name="Floi Bucao C."/>
            <person name="Jouanno E."/>
            <person name="Wen M."/>
            <person name="Mejri S."/>
            <person name="Dirks R."/>
            <person name="Jansen H."/>
            <person name="Henkel C."/>
            <person name="Chen W.J."/>
            <person name="Zahm M."/>
            <person name="Cabau C."/>
            <person name="Klopp C."/>
            <person name="Thompson A.W."/>
            <person name="Robinson-Rechavi M."/>
            <person name="Braasch I."/>
            <person name="Lecointre G."/>
            <person name="Bobe J."/>
            <person name="Postlethwait J.H."/>
            <person name="Berthelot C."/>
            <person name="Roest Crollius H."/>
            <person name="Guiguen Y."/>
        </authorList>
    </citation>
    <scope>NUCLEOTIDE SEQUENCE</scope>
    <source>
        <strain evidence="2">WJC10195</strain>
    </source>
</reference>
<accession>A0A9Q1EC31</accession>
<protein>
    <submittedName>
        <fullName evidence="2">Uncharacterized protein</fullName>
    </submittedName>
</protein>
<organism evidence="2 3">
    <name type="scientific">Synaphobranchus kaupii</name>
    <name type="common">Kaup's arrowtooth eel</name>
    <dbReference type="NCBI Taxonomy" id="118154"/>
    <lineage>
        <taxon>Eukaryota</taxon>
        <taxon>Metazoa</taxon>
        <taxon>Chordata</taxon>
        <taxon>Craniata</taxon>
        <taxon>Vertebrata</taxon>
        <taxon>Euteleostomi</taxon>
        <taxon>Actinopterygii</taxon>
        <taxon>Neopterygii</taxon>
        <taxon>Teleostei</taxon>
        <taxon>Anguilliformes</taxon>
        <taxon>Synaphobranchidae</taxon>
        <taxon>Synaphobranchus</taxon>
    </lineage>
</organism>
<feature type="compositionally biased region" description="Low complexity" evidence="1">
    <location>
        <begin position="66"/>
        <end position="82"/>
    </location>
</feature>
<dbReference type="AlphaFoldDB" id="A0A9Q1EC31"/>
<proteinExistence type="predicted"/>
<comment type="caution">
    <text evidence="2">The sequence shown here is derived from an EMBL/GenBank/DDBJ whole genome shotgun (WGS) entry which is preliminary data.</text>
</comment>
<gene>
    <name evidence="2" type="ORF">SKAU_G00394070</name>
</gene>
<evidence type="ECO:0000256" key="1">
    <source>
        <dbReference type="SAM" id="MobiDB-lite"/>
    </source>
</evidence>
<keyword evidence="3" id="KW-1185">Reference proteome</keyword>
<dbReference type="Proteomes" id="UP001152622">
    <property type="component" value="Chromosome 20"/>
</dbReference>